<feature type="transmembrane region" description="Helical" evidence="1">
    <location>
        <begin position="21"/>
        <end position="42"/>
    </location>
</feature>
<feature type="transmembrane region" description="Helical" evidence="1">
    <location>
        <begin position="104"/>
        <end position="134"/>
    </location>
</feature>
<keyword evidence="1" id="KW-0812">Transmembrane</keyword>
<keyword evidence="1" id="KW-0472">Membrane</keyword>
<dbReference type="AlphaFoldDB" id="A0A417YI89"/>
<dbReference type="RefSeq" id="WP_118889222.1">
    <property type="nucleotide sequence ID" value="NZ_JAMAWL010000013.1"/>
</dbReference>
<dbReference type="Proteomes" id="UP000285456">
    <property type="component" value="Unassembled WGS sequence"/>
</dbReference>
<keyword evidence="1" id="KW-1133">Transmembrane helix</keyword>
<feature type="transmembrane region" description="Helical" evidence="1">
    <location>
        <begin position="62"/>
        <end position="83"/>
    </location>
</feature>
<accession>A0A417YI89</accession>
<evidence type="ECO:0000313" key="3">
    <source>
        <dbReference type="Proteomes" id="UP000285456"/>
    </source>
</evidence>
<dbReference type="EMBL" id="QWEH01000005">
    <property type="protein sequence ID" value="RHW32595.1"/>
    <property type="molecule type" value="Genomic_DNA"/>
</dbReference>
<proteinExistence type="predicted"/>
<evidence type="ECO:0000256" key="1">
    <source>
        <dbReference type="SAM" id="Phobius"/>
    </source>
</evidence>
<evidence type="ECO:0000313" key="2">
    <source>
        <dbReference type="EMBL" id="RHW32595.1"/>
    </source>
</evidence>
<sequence>MMSLNKMSLGVIVKKQFQYKLKAYASVFSSLVVLQIIAILFSLGGNGSSGSYNNNLSINTTLYTNTSVLILTMLWIVIHAIMITTKAERENGFTFVSNQLSNNLSNALFLLLASVLGGITTILASFLLRVIVYFFIDTNPIIGTGFTYQLSDVLIGIVAMIFYLILLGSFGYLLGMITQLHRMLPVIVPVLVIGMIITIAQTESDVIIRLSEFYYQETNALFFILKILVTSILCFIGAILVSHRLEARR</sequence>
<protein>
    <submittedName>
        <fullName evidence="2">Uncharacterized protein</fullName>
    </submittedName>
</protein>
<reference evidence="2 3" key="1">
    <citation type="journal article" date="2007" name="Int. J. Syst. Evol. Microbiol.">
        <title>Oceanobacillus profundus sp. nov., isolated from a deep-sea sediment core.</title>
        <authorList>
            <person name="Kim Y.G."/>
            <person name="Choi D.H."/>
            <person name="Hyun S."/>
            <person name="Cho B.C."/>
        </authorList>
    </citation>
    <scope>NUCLEOTIDE SEQUENCE [LARGE SCALE GENOMIC DNA]</scope>
    <source>
        <strain evidence="2 3">DSM 18246</strain>
    </source>
</reference>
<name>A0A417YI89_9BACI</name>
<feature type="transmembrane region" description="Helical" evidence="1">
    <location>
        <begin position="220"/>
        <end position="241"/>
    </location>
</feature>
<feature type="transmembrane region" description="Helical" evidence="1">
    <location>
        <begin position="154"/>
        <end position="175"/>
    </location>
</feature>
<gene>
    <name evidence="2" type="ORF">D1B32_09700</name>
</gene>
<feature type="transmembrane region" description="Helical" evidence="1">
    <location>
        <begin position="182"/>
        <end position="200"/>
    </location>
</feature>
<organism evidence="2 3">
    <name type="scientific">Oceanobacillus profundus</name>
    <dbReference type="NCBI Taxonomy" id="372463"/>
    <lineage>
        <taxon>Bacteria</taxon>
        <taxon>Bacillati</taxon>
        <taxon>Bacillota</taxon>
        <taxon>Bacilli</taxon>
        <taxon>Bacillales</taxon>
        <taxon>Bacillaceae</taxon>
        <taxon>Oceanobacillus</taxon>
    </lineage>
</organism>
<keyword evidence="3" id="KW-1185">Reference proteome</keyword>
<comment type="caution">
    <text evidence="2">The sequence shown here is derived from an EMBL/GenBank/DDBJ whole genome shotgun (WGS) entry which is preliminary data.</text>
</comment>